<dbReference type="AlphaFoldDB" id="A0A4R3QTZ7"/>
<dbReference type="AntiFam" id="ANF00165">
    <property type="entry name" value="Shadow ORF (opposite Transposase_Mut domain)"/>
</dbReference>
<proteinExistence type="predicted"/>
<comment type="caution">
    <text evidence="1">The sequence shown here is derived from an EMBL/GenBank/DDBJ whole genome shotgun (WGS) entry which is preliminary data.</text>
</comment>
<reference evidence="1 2" key="1">
    <citation type="submission" date="2019-03" db="EMBL/GenBank/DDBJ databases">
        <title>Genomic Encyclopedia of Type Strains, Phase IV (KMG-V): Genome sequencing to study the core and pangenomes of soil and plant-associated prokaryotes.</title>
        <authorList>
            <person name="Whitman W."/>
        </authorList>
    </citation>
    <scope>NUCLEOTIDE SEQUENCE [LARGE SCALE GENOMIC DNA]</scope>
    <source>
        <strain evidence="1 2">IE4868</strain>
    </source>
</reference>
<name>A0A4R3QTZ7_9HYPH</name>
<sequence length="61" mass="7199">IILFEQQCADETDDSIIVRKDTDDLGTSLDFAVETLDWIRNRYKIFGAKLRLRFFGSRRMV</sequence>
<protein>
    <submittedName>
        <fullName evidence="1">Uncharacterized protein</fullName>
    </submittedName>
</protein>
<evidence type="ECO:0000313" key="2">
    <source>
        <dbReference type="Proteomes" id="UP000295507"/>
    </source>
</evidence>
<dbReference type="Proteomes" id="UP000295507">
    <property type="component" value="Unassembled WGS sequence"/>
</dbReference>
<organism evidence="1 2">
    <name type="scientific">Rhizobium azibense</name>
    <dbReference type="NCBI Taxonomy" id="1136135"/>
    <lineage>
        <taxon>Bacteria</taxon>
        <taxon>Pseudomonadati</taxon>
        <taxon>Pseudomonadota</taxon>
        <taxon>Alphaproteobacteria</taxon>
        <taxon>Hyphomicrobiales</taxon>
        <taxon>Rhizobiaceae</taxon>
        <taxon>Rhizobium/Agrobacterium group</taxon>
        <taxon>Rhizobium</taxon>
    </lineage>
</organism>
<evidence type="ECO:0000313" key="1">
    <source>
        <dbReference type="EMBL" id="TCU25850.1"/>
    </source>
</evidence>
<gene>
    <name evidence="1" type="ORF">EV129_1391</name>
</gene>
<accession>A0A4R3QTZ7</accession>
<dbReference type="EMBL" id="SMBK01000039">
    <property type="protein sequence ID" value="TCU25850.1"/>
    <property type="molecule type" value="Genomic_DNA"/>
</dbReference>
<feature type="non-terminal residue" evidence="1">
    <location>
        <position position="1"/>
    </location>
</feature>